<organism evidence="8 9">
    <name type="scientific">Porphyromonas uenonis 60-3</name>
    <dbReference type="NCBI Taxonomy" id="596327"/>
    <lineage>
        <taxon>Bacteria</taxon>
        <taxon>Pseudomonadati</taxon>
        <taxon>Bacteroidota</taxon>
        <taxon>Bacteroidia</taxon>
        <taxon>Bacteroidales</taxon>
        <taxon>Porphyromonadaceae</taxon>
        <taxon>Porphyromonas</taxon>
    </lineage>
</organism>
<sequence>MTTEKPLHYPDPRKSTDFLRDILIIFAGVVLYTFGWTAFILSQDITSGGLAGIVTIVQLATNIPATIPYYILNGGLLILAIFVLGLHFSLKTIIAVGMLFLTIPVGQALFTPMVGQGLEVYNNLPHFLTEMLPNFGPLLAPDEPFVALIIGASICGAGLGLVFSANGSTGGTDIIVAIVNKYSTLSLGRAMIFMDAIIVTTGAVVSHFFGPQYNWGTALGKLAFSFIEITIVGQMLDYIMNANKQSVQLLIVSTKYEQISEAVTQSLGYGCTILHGEGGYSHQPTHVVLVTIRKNMRGSLYQVINAVDPNAFISESTVHGVYGQGFDSLEKVTGRKKK</sequence>
<dbReference type="eggNOG" id="COG1284">
    <property type="taxonomic scope" value="Bacteria"/>
</dbReference>
<dbReference type="OrthoDB" id="1114876at2"/>
<comment type="caution">
    <text evidence="8">The sequence shown here is derived from an EMBL/GenBank/DDBJ whole genome shotgun (WGS) entry which is preliminary data.</text>
</comment>
<evidence type="ECO:0000259" key="7">
    <source>
        <dbReference type="Pfam" id="PF10035"/>
    </source>
</evidence>
<feature type="transmembrane region" description="Helical" evidence="6">
    <location>
        <begin position="93"/>
        <end position="114"/>
    </location>
</feature>
<feature type="transmembrane region" description="Helical" evidence="6">
    <location>
        <begin position="187"/>
        <end position="210"/>
    </location>
</feature>
<keyword evidence="2" id="KW-1003">Cell membrane</keyword>
<evidence type="ECO:0000256" key="2">
    <source>
        <dbReference type="ARBA" id="ARBA00022475"/>
    </source>
</evidence>
<dbReference type="GO" id="GO:0005886">
    <property type="term" value="C:plasma membrane"/>
    <property type="evidence" value="ECO:0007669"/>
    <property type="project" value="UniProtKB-SubCell"/>
</dbReference>
<feature type="transmembrane region" description="Helical" evidence="6">
    <location>
        <begin position="222"/>
        <end position="240"/>
    </location>
</feature>
<evidence type="ECO:0000256" key="1">
    <source>
        <dbReference type="ARBA" id="ARBA00004651"/>
    </source>
</evidence>
<dbReference type="Gene3D" id="3.30.70.120">
    <property type="match status" value="1"/>
</dbReference>
<dbReference type="PIRSF" id="PIRSF006483">
    <property type="entry name" value="Membrane_protein_YitT"/>
    <property type="match status" value="1"/>
</dbReference>
<dbReference type="InterPro" id="IPR015867">
    <property type="entry name" value="N-reg_PII/ATP_PRibTrfase_C"/>
</dbReference>
<dbReference type="PANTHER" id="PTHR33545">
    <property type="entry name" value="UPF0750 MEMBRANE PROTEIN YITT-RELATED"/>
    <property type="match status" value="1"/>
</dbReference>
<dbReference type="AlphaFoldDB" id="C2MDS7"/>
<evidence type="ECO:0000256" key="3">
    <source>
        <dbReference type="ARBA" id="ARBA00022692"/>
    </source>
</evidence>
<keyword evidence="4 6" id="KW-1133">Transmembrane helix</keyword>
<dbReference type="Proteomes" id="UP000003303">
    <property type="component" value="Unassembled WGS sequence"/>
</dbReference>
<dbReference type="Pfam" id="PF02588">
    <property type="entry name" value="YitT_membrane"/>
    <property type="match status" value="1"/>
</dbReference>
<evidence type="ECO:0000256" key="6">
    <source>
        <dbReference type="SAM" id="Phobius"/>
    </source>
</evidence>
<accession>C2MDS7</accession>
<evidence type="ECO:0000256" key="5">
    <source>
        <dbReference type="ARBA" id="ARBA00023136"/>
    </source>
</evidence>
<dbReference type="InterPro" id="IPR051461">
    <property type="entry name" value="UPF0750_membrane"/>
</dbReference>
<reference evidence="8 9" key="1">
    <citation type="submission" date="2009-04" db="EMBL/GenBank/DDBJ databases">
        <authorList>
            <person name="Sebastian Y."/>
            <person name="Madupu R."/>
            <person name="Durkin A.S."/>
            <person name="Torralba M."/>
            <person name="Methe B."/>
            <person name="Sutton G.G."/>
            <person name="Strausberg R.L."/>
            <person name="Nelson K.E."/>
        </authorList>
    </citation>
    <scope>NUCLEOTIDE SEQUENCE [LARGE SCALE GENOMIC DNA]</scope>
    <source>
        <strain evidence="8 9">60-3</strain>
    </source>
</reference>
<feature type="transmembrane region" description="Helical" evidence="6">
    <location>
        <begin position="21"/>
        <end position="41"/>
    </location>
</feature>
<name>C2MDS7_9PORP</name>
<dbReference type="PANTHER" id="PTHR33545:SF5">
    <property type="entry name" value="UPF0750 MEMBRANE PROTEIN YITT"/>
    <property type="match status" value="1"/>
</dbReference>
<proteinExistence type="predicted"/>
<evidence type="ECO:0000313" key="9">
    <source>
        <dbReference type="Proteomes" id="UP000003303"/>
    </source>
</evidence>
<keyword evidence="5 6" id="KW-0472">Membrane</keyword>
<evidence type="ECO:0000313" key="8">
    <source>
        <dbReference type="EMBL" id="EEK16094.1"/>
    </source>
</evidence>
<feature type="transmembrane region" description="Helical" evidence="6">
    <location>
        <begin position="145"/>
        <end position="166"/>
    </location>
</feature>
<dbReference type="Pfam" id="PF10035">
    <property type="entry name" value="DUF2179"/>
    <property type="match status" value="1"/>
</dbReference>
<protein>
    <recommendedName>
        <fullName evidence="7">DUF2179 domain-containing protein</fullName>
    </recommendedName>
</protein>
<comment type="subcellular location">
    <subcellularLocation>
        <location evidence="1">Cell membrane</location>
        <topology evidence="1">Multi-pass membrane protein</topology>
    </subcellularLocation>
</comment>
<gene>
    <name evidence="8" type="ORF">PORUE0001_1359</name>
</gene>
<evidence type="ECO:0000256" key="4">
    <source>
        <dbReference type="ARBA" id="ARBA00022989"/>
    </source>
</evidence>
<dbReference type="STRING" id="596327.PORUE0001_1359"/>
<dbReference type="EMBL" id="ACLR01000214">
    <property type="protein sequence ID" value="EEK16094.1"/>
    <property type="molecule type" value="Genomic_DNA"/>
</dbReference>
<feature type="domain" description="DUF2179" evidence="7">
    <location>
        <begin position="269"/>
        <end position="323"/>
    </location>
</feature>
<feature type="transmembrane region" description="Helical" evidence="6">
    <location>
        <begin position="67"/>
        <end position="86"/>
    </location>
</feature>
<dbReference type="InterPro" id="IPR003740">
    <property type="entry name" value="YitT"/>
</dbReference>
<keyword evidence="3 6" id="KW-0812">Transmembrane</keyword>
<dbReference type="CDD" id="cd16380">
    <property type="entry name" value="YitT_C"/>
    <property type="match status" value="1"/>
</dbReference>
<dbReference type="RefSeq" id="WP_007366012.1">
    <property type="nucleotide sequence ID" value="NZ_ACLR01000214.1"/>
</dbReference>
<dbReference type="InterPro" id="IPR019264">
    <property type="entry name" value="DUF2179"/>
</dbReference>
<keyword evidence="9" id="KW-1185">Reference proteome</keyword>